<dbReference type="EMBL" id="KZ857472">
    <property type="protein sequence ID" value="RDX43006.1"/>
    <property type="molecule type" value="Genomic_DNA"/>
</dbReference>
<protein>
    <submittedName>
        <fullName evidence="1">Uncharacterized protein</fullName>
    </submittedName>
</protein>
<keyword evidence="2" id="KW-1185">Reference proteome</keyword>
<name>A0A371CRU8_9APHY</name>
<evidence type="ECO:0000313" key="1">
    <source>
        <dbReference type="EMBL" id="RDX43006.1"/>
    </source>
</evidence>
<reference evidence="1 2" key="1">
    <citation type="journal article" date="2018" name="Biotechnol. Biofuels">
        <title>Integrative visual omics of the white-rot fungus Polyporus brumalis exposes the biotechnological potential of its oxidative enzymes for delignifying raw plant biomass.</title>
        <authorList>
            <person name="Miyauchi S."/>
            <person name="Rancon A."/>
            <person name="Drula E."/>
            <person name="Hage H."/>
            <person name="Chaduli D."/>
            <person name="Favel A."/>
            <person name="Grisel S."/>
            <person name="Henrissat B."/>
            <person name="Herpoel-Gimbert I."/>
            <person name="Ruiz-Duenas F.J."/>
            <person name="Chevret D."/>
            <person name="Hainaut M."/>
            <person name="Lin J."/>
            <person name="Wang M."/>
            <person name="Pangilinan J."/>
            <person name="Lipzen A."/>
            <person name="Lesage-Meessen L."/>
            <person name="Navarro D."/>
            <person name="Riley R."/>
            <person name="Grigoriev I.V."/>
            <person name="Zhou S."/>
            <person name="Raouche S."/>
            <person name="Rosso M.N."/>
        </authorList>
    </citation>
    <scope>NUCLEOTIDE SEQUENCE [LARGE SCALE GENOMIC DNA]</scope>
    <source>
        <strain evidence="1 2">BRFM 1820</strain>
    </source>
</reference>
<dbReference type="Proteomes" id="UP000256964">
    <property type="component" value="Unassembled WGS sequence"/>
</dbReference>
<gene>
    <name evidence="1" type="ORF">OH76DRAFT_1246690</name>
</gene>
<evidence type="ECO:0000313" key="2">
    <source>
        <dbReference type="Proteomes" id="UP000256964"/>
    </source>
</evidence>
<proteinExistence type="predicted"/>
<dbReference type="AlphaFoldDB" id="A0A371CRU8"/>
<organism evidence="1 2">
    <name type="scientific">Lentinus brumalis</name>
    <dbReference type="NCBI Taxonomy" id="2498619"/>
    <lineage>
        <taxon>Eukaryota</taxon>
        <taxon>Fungi</taxon>
        <taxon>Dikarya</taxon>
        <taxon>Basidiomycota</taxon>
        <taxon>Agaricomycotina</taxon>
        <taxon>Agaricomycetes</taxon>
        <taxon>Polyporales</taxon>
        <taxon>Polyporaceae</taxon>
        <taxon>Lentinus</taxon>
    </lineage>
</organism>
<sequence length="59" mass="6372">MSLNSRPRSRTASEAPELRSLLEPFHVDVAPDDAGGAVILQPVPPYLGMRSDNPCARRG</sequence>
<accession>A0A371CRU8</accession>